<name>A0A4U6UXW3_SETVI</name>
<proteinExistence type="predicted"/>
<evidence type="ECO:0000313" key="2">
    <source>
        <dbReference type="EMBL" id="TKW20752.1"/>
    </source>
</evidence>
<feature type="transmembrane region" description="Helical" evidence="1">
    <location>
        <begin position="45"/>
        <end position="64"/>
    </location>
</feature>
<evidence type="ECO:0000313" key="3">
    <source>
        <dbReference type="Proteomes" id="UP000298652"/>
    </source>
</evidence>
<keyword evidence="1" id="KW-0812">Transmembrane</keyword>
<keyword evidence="1" id="KW-0472">Membrane</keyword>
<evidence type="ECO:0000256" key="1">
    <source>
        <dbReference type="SAM" id="Phobius"/>
    </source>
</evidence>
<dbReference type="PANTHER" id="PTHR35547:SF17">
    <property type="match status" value="1"/>
</dbReference>
<dbReference type="EMBL" id="CM016555">
    <property type="protein sequence ID" value="TKW20752.1"/>
    <property type="molecule type" value="Genomic_DNA"/>
</dbReference>
<dbReference type="Gramene" id="TKW20752">
    <property type="protein sequence ID" value="TKW20752"/>
    <property type="gene ID" value="SEVIR_4G109400v2"/>
</dbReference>
<sequence>MVHATLIVVYKKISSIKEPTRAVLNGIAIGLFSSSHMAIARVNIAAMPVILLLILALLAVSGAAKPLSSEVWSPAGEAVSGDEGVVQFLQQIYLEQLGAGPSCGTNSSNSGCPRRP</sequence>
<dbReference type="Proteomes" id="UP000298652">
    <property type="component" value="Chromosome 4"/>
</dbReference>
<accession>A0A4U6UXW3</accession>
<gene>
    <name evidence="2" type="ORF">SEVIR_4G109400v2</name>
</gene>
<keyword evidence="3" id="KW-1185">Reference proteome</keyword>
<dbReference type="AlphaFoldDB" id="A0A4U6UXW3"/>
<organism evidence="2 3">
    <name type="scientific">Setaria viridis</name>
    <name type="common">Green bristlegrass</name>
    <name type="synonym">Setaria italica subsp. viridis</name>
    <dbReference type="NCBI Taxonomy" id="4556"/>
    <lineage>
        <taxon>Eukaryota</taxon>
        <taxon>Viridiplantae</taxon>
        <taxon>Streptophyta</taxon>
        <taxon>Embryophyta</taxon>
        <taxon>Tracheophyta</taxon>
        <taxon>Spermatophyta</taxon>
        <taxon>Magnoliopsida</taxon>
        <taxon>Liliopsida</taxon>
        <taxon>Poales</taxon>
        <taxon>Poaceae</taxon>
        <taxon>PACMAD clade</taxon>
        <taxon>Panicoideae</taxon>
        <taxon>Panicodae</taxon>
        <taxon>Paniceae</taxon>
        <taxon>Cenchrinae</taxon>
        <taxon>Setaria</taxon>
    </lineage>
</organism>
<protein>
    <submittedName>
        <fullName evidence="2">Uncharacterized protein</fullName>
    </submittedName>
</protein>
<reference evidence="2" key="1">
    <citation type="submission" date="2019-03" db="EMBL/GenBank/DDBJ databases">
        <title>WGS assembly of Setaria viridis.</title>
        <authorList>
            <person name="Huang P."/>
            <person name="Jenkins J."/>
            <person name="Grimwood J."/>
            <person name="Barry K."/>
            <person name="Healey A."/>
            <person name="Mamidi S."/>
            <person name="Sreedasyam A."/>
            <person name="Shu S."/>
            <person name="Feldman M."/>
            <person name="Wu J."/>
            <person name="Yu Y."/>
            <person name="Chen C."/>
            <person name="Johnson J."/>
            <person name="Rokhsar D."/>
            <person name="Baxter I."/>
            <person name="Schmutz J."/>
            <person name="Brutnell T."/>
            <person name="Kellogg E."/>
        </authorList>
    </citation>
    <scope>NUCLEOTIDE SEQUENCE [LARGE SCALE GENOMIC DNA]</scope>
</reference>
<keyword evidence="1" id="KW-1133">Transmembrane helix</keyword>
<dbReference type="PANTHER" id="PTHR35547">
    <property type="entry name" value="OS06G0249350 PROTEIN-RELATED"/>
    <property type="match status" value="1"/>
</dbReference>